<dbReference type="InterPro" id="IPR050109">
    <property type="entry name" value="HTH-type_TetR-like_transc_reg"/>
</dbReference>
<evidence type="ECO:0000256" key="3">
    <source>
        <dbReference type="ARBA" id="ARBA00023163"/>
    </source>
</evidence>
<dbReference type="STRING" id="683260.SAMN05421874_102278"/>
<accession>A0A1G8UV00</accession>
<name>A0A1G8UV00_9ACTN</name>
<dbReference type="PANTHER" id="PTHR30055:SF234">
    <property type="entry name" value="HTH-TYPE TRANSCRIPTIONAL REGULATOR BETI"/>
    <property type="match status" value="1"/>
</dbReference>
<evidence type="ECO:0000256" key="2">
    <source>
        <dbReference type="ARBA" id="ARBA00023125"/>
    </source>
</evidence>
<keyword evidence="6" id="KW-1185">Reference proteome</keyword>
<dbReference type="GO" id="GO:0003700">
    <property type="term" value="F:DNA-binding transcription factor activity"/>
    <property type="evidence" value="ECO:0007669"/>
    <property type="project" value="TreeGrafter"/>
</dbReference>
<dbReference type="Gene3D" id="1.10.357.10">
    <property type="entry name" value="Tetracycline Repressor, domain 2"/>
    <property type="match status" value="1"/>
</dbReference>
<proteinExistence type="predicted"/>
<dbReference type="GO" id="GO:0000976">
    <property type="term" value="F:transcription cis-regulatory region binding"/>
    <property type="evidence" value="ECO:0007669"/>
    <property type="project" value="TreeGrafter"/>
</dbReference>
<dbReference type="PANTHER" id="PTHR30055">
    <property type="entry name" value="HTH-TYPE TRANSCRIPTIONAL REGULATOR RUTR"/>
    <property type="match status" value="1"/>
</dbReference>
<dbReference type="SUPFAM" id="SSF46689">
    <property type="entry name" value="Homeodomain-like"/>
    <property type="match status" value="1"/>
</dbReference>
<reference evidence="5 6" key="1">
    <citation type="submission" date="2016-10" db="EMBL/GenBank/DDBJ databases">
        <authorList>
            <person name="de Groot N.N."/>
        </authorList>
    </citation>
    <scope>NUCLEOTIDE SEQUENCE [LARGE SCALE GENOMIC DNA]</scope>
    <source>
        <strain evidence="5 6">CGMCC 4.5681</strain>
    </source>
</reference>
<dbReference type="InterPro" id="IPR001647">
    <property type="entry name" value="HTH_TetR"/>
</dbReference>
<keyword evidence="2 5" id="KW-0238">DNA-binding</keyword>
<dbReference type="SUPFAM" id="SSF48498">
    <property type="entry name" value="Tetracyclin repressor-like, C-terminal domain"/>
    <property type="match status" value="1"/>
</dbReference>
<organism evidence="5 6">
    <name type="scientific">Nonomuraea maritima</name>
    <dbReference type="NCBI Taxonomy" id="683260"/>
    <lineage>
        <taxon>Bacteria</taxon>
        <taxon>Bacillati</taxon>
        <taxon>Actinomycetota</taxon>
        <taxon>Actinomycetes</taxon>
        <taxon>Streptosporangiales</taxon>
        <taxon>Streptosporangiaceae</taxon>
        <taxon>Nonomuraea</taxon>
    </lineage>
</organism>
<evidence type="ECO:0000256" key="1">
    <source>
        <dbReference type="ARBA" id="ARBA00023015"/>
    </source>
</evidence>
<gene>
    <name evidence="5" type="ORF">SAMN05421874_102278</name>
</gene>
<dbReference type="AlphaFoldDB" id="A0A1G8UV00"/>
<evidence type="ECO:0000259" key="4">
    <source>
        <dbReference type="Pfam" id="PF00440"/>
    </source>
</evidence>
<feature type="domain" description="HTH tetR-type" evidence="4">
    <location>
        <begin position="17"/>
        <end position="49"/>
    </location>
</feature>
<sequence>MTGVAGEQAERTRAAVVAAAQECFLTRGYAATTMKDIAGLAGVSPQAAYTVGGKAALLVTVADQALAGDPARLRALRDERERDKKLRLLRDVTREWLPMAHAMTRLFREASAGDPGLVEAWDAYESRRLAGVRTLVRSFGHLLRPDVSVERAADACWALFGGQTADALMLGRGWSADEYADWLADAVDRLLLRRGRGDTV</sequence>
<keyword evidence="3" id="KW-0804">Transcription</keyword>
<dbReference type="Pfam" id="PF00440">
    <property type="entry name" value="TetR_N"/>
    <property type="match status" value="1"/>
</dbReference>
<dbReference type="OrthoDB" id="4823039at2"/>
<dbReference type="InterPro" id="IPR009057">
    <property type="entry name" value="Homeodomain-like_sf"/>
</dbReference>
<dbReference type="InterPro" id="IPR036271">
    <property type="entry name" value="Tet_transcr_reg_TetR-rel_C_sf"/>
</dbReference>
<evidence type="ECO:0000313" key="6">
    <source>
        <dbReference type="Proteomes" id="UP000198683"/>
    </source>
</evidence>
<keyword evidence="1" id="KW-0805">Transcription regulation</keyword>
<evidence type="ECO:0000313" key="5">
    <source>
        <dbReference type="EMBL" id="SDJ57549.1"/>
    </source>
</evidence>
<dbReference type="Proteomes" id="UP000198683">
    <property type="component" value="Unassembled WGS sequence"/>
</dbReference>
<protein>
    <submittedName>
        <fullName evidence="5">DNA-binding transcriptional regulator, AcrR family</fullName>
    </submittedName>
</protein>
<dbReference type="RefSeq" id="WP_090760037.1">
    <property type="nucleotide sequence ID" value="NZ_FNFB01000002.1"/>
</dbReference>
<dbReference type="EMBL" id="FNFB01000002">
    <property type="protein sequence ID" value="SDJ57549.1"/>
    <property type="molecule type" value="Genomic_DNA"/>
</dbReference>